<dbReference type="GO" id="GO:0035627">
    <property type="term" value="P:ceramide transport"/>
    <property type="evidence" value="ECO:0000318"/>
    <property type="project" value="GO_Central"/>
</dbReference>
<name>H2Y216_CIOIN</name>
<evidence type="ECO:0000256" key="3">
    <source>
        <dbReference type="ARBA" id="ARBA00022448"/>
    </source>
</evidence>
<proteinExistence type="inferred from homology"/>
<dbReference type="FunFam" id="1.10.3520.10:FF:000001">
    <property type="entry name" value="Pleckstrin domain-containing family A member 8"/>
    <property type="match status" value="1"/>
</dbReference>
<dbReference type="STRING" id="7719.ENSCINP00000035951"/>
<evidence type="ECO:0000256" key="2">
    <source>
        <dbReference type="ARBA" id="ARBA00007148"/>
    </source>
</evidence>
<reference evidence="9" key="4">
    <citation type="submission" date="2025-09" db="UniProtKB">
        <authorList>
            <consortium name="Ensembl"/>
        </authorList>
    </citation>
    <scope>IDENTIFICATION</scope>
</reference>
<dbReference type="FunCoup" id="H2Y216">
    <property type="interactions" value="269"/>
</dbReference>
<comment type="subcellular location">
    <subcellularLocation>
        <location evidence="1">Cytoplasm</location>
    </subcellularLocation>
</comment>
<keyword evidence="6" id="KW-0445">Lipid transport</keyword>
<evidence type="ECO:0000313" key="10">
    <source>
        <dbReference type="Proteomes" id="UP000008144"/>
    </source>
</evidence>
<accession>H2Y216</accession>
<dbReference type="OrthoDB" id="205255at2759"/>
<accession>A0A1W2WF68</accession>
<dbReference type="GO" id="GO:1902387">
    <property type="term" value="F:ceramide 1-phosphate binding"/>
    <property type="evidence" value="ECO:0000318"/>
    <property type="project" value="GO_Central"/>
</dbReference>
<evidence type="ECO:0000256" key="4">
    <source>
        <dbReference type="ARBA" id="ARBA00022490"/>
    </source>
</evidence>
<dbReference type="GO" id="GO:0005829">
    <property type="term" value="C:cytosol"/>
    <property type="evidence" value="ECO:0000318"/>
    <property type="project" value="GO_Central"/>
</dbReference>
<dbReference type="GO" id="GO:1902388">
    <property type="term" value="F:ceramide 1-phosphate transfer activity"/>
    <property type="evidence" value="ECO:0000318"/>
    <property type="project" value="GO_Central"/>
</dbReference>
<dbReference type="InterPro" id="IPR014830">
    <property type="entry name" value="Glycolipid_transfer_prot_dom"/>
</dbReference>
<keyword evidence="3" id="KW-0813">Transport</keyword>
<dbReference type="GO" id="GO:0120009">
    <property type="term" value="P:intermembrane lipid transfer"/>
    <property type="evidence" value="ECO:0000318"/>
    <property type="project" value="GO_Central"/>
</dbReference>
<dbReference type="Proteomes" id="UP000008144">
    <property type="component" value="Chromosome 10"/>
</dbReference>
<evidence type="ECO:0000259" key="8">
    <source>
        <dbReference type="Pfam" id="PF08718"/>
    </source>
</evidence>
<dbReference type="InterPro" id="IPR036497">
    <property type="entry name" value="GLTP_sf"/>
</dbReference>
<evidence type="ECO:0000256" key="5">
    <source>
        <dbReference type="ARBA" id="ARBA00022737"/>
    </source>
</evidence>
<keyword evidence="4" id="KW-0963">Cytoplasm</keyword>
<evidence type="ECO:0000256" key="6">
    <source>
        <dbReference type="ARBA" id="ARBA00023055"/>
    </source>
</evidence>
<dbReference type="SUPFAM" id="SSF110004">
    <property type="entry name" value="Glycolipid transfer protein, GLTP"/>
    <property type="match status" value="1"/>
</dbReference>
<dbReference type="GeneID" id="100186437"/>
<dbReference type="RefSeq" id="XP_002127530.1">
    <property type="nucleotide sequence ID" value="XM_002127494.5"/>
</dbReference>
<dbReference type="PANTHER" id="PTHR10219">
    <property type="entry name" value="GLYCOLIPID TRANSFER PROTEIN-RELATED"/>
    <property type="match status" value="1"/>
</dbReference>
<protein>
    <submittedName>
        <fullName evidence="9">Glycolipid transfer protein</fullName>
    </submittedName>
</protein>
<dbReference type="KEGG" id="cin:100186437"/>
<comment type="function">
    <text evidence="7">Accelerates the intermembrane transfer of various glycolipids. Catalyzes the transfer of various glycosphingolipids between membranes but does not catalyze the transfer of phospholipids. May be involved in the intracellular translocation of glucosylceramides.</text>
</comment>
<reference evidence="10" key="1">
    <citation type="journal article" date="2002" name="Science">
        <title>The draft genome of Ciona intestinalis: insights into chordate and vertebrate origins.</title>
        <authorList>
            <person name="Dehal P."/>
            <person name="Satou Y."/>
            <person name="Campbell R.K."/>
            <person name="Chapman J."/>
            <person name="Degnan B."/>
            <person name="De Tomaso A."/>
            <person name="Davidson B."/>
            <person name="Di Gregorio A."/>
            <person name="Gelpke M."/>
            <person name="Goodstein D.M."/>
            <person name="Harafuji N."/>
            <person name="Hastings K.E."/>
            <person name="Ho I."/>
            <person name="Hotta K."/>
            <person name="Huang W."/>
            <person name="Kawashima T."/>
            <person name="Lemaire P."/>
            <person name="Martinez D."/>
            <person name="Meinertzhagen I.A."/>
            <person name="Necula S."/>
            <person name="Nonaka M."/>
            <person name="Putnam N."/>
            <person name="Rash S."/>
            <person name="Saiga H."/>
            <person name="Satake M."/>
            <person name="Terry A."/>
            <person name="Yamada L."/>
            <person name="Wang H.G."/>
            <person name="Awazu S."/>
            <person name="Azumi K."/>
            <person name="Boore J."/>
            <person name="Branno M."/>
            <person name="Chin-Bow S."/>
            <person name="DeSantis R."/>
            <person name="Doyle S."/>
            <person name="Francino P."/>
            <person name="Keys D.N."/>
            <person name="Haga S."/>
            <person name="Hayashi H."/>
            <person name="Hino K."/>
            <person name="Imai K.S."/>
            <person name="Inaba K."/>
            <person name="Kano S."/>
            <person name="Kobayashi K."/>
            <person name="Kobayashi M."/>
            <person name="Lee B.I."/>
            <person name="Makabe K.W."/>
            <person name="Manohar C."/>
            <person name="Matassi G."/>
            <person name="Medina M."/>
            <person name="Mochizuki Y."/>
            <person name="Mount S."/>
            <person name="Morishita T."/>
            <person name="Miura S."/>
            <person name="Nakayama A."/>
            <person name="Nishizaka S."/>
            <person name="Nomoto H."/>
            <person name="Ohta F."/>
            <person name="Oishi K."/>
            <person name="Rigoutsos I."/>
            <person name="Sano M."/>
            <person name="Sasaki A."/>
            <person name="Sasakura Y."/>
            <person name="Shoguchi E."/>
            <person name="Shin-i T."/>
            <person name="Spagnuolo A."/>
            <person name="Stainier D."/>
            <person name="Suzuki M.M."/>
            <person name="Tassy O."/>
            <person name="Takatori N."/>
            <person name="Tokuoka M."/>
            <person name="Yagi K."/>
            <person name="Yoshizaki F."/>
            <person name="Wada S."/>
            <person name="Zhang C."/>
            <person name="Hyatt P.D."/>
            <person name="Larimer F."/>
            <person name="Detter C."/>
            <person name="Doggett N."/>
            <person name="Glavina T."/>
            <person name="Hawkins T."/>
            <person name="Richardson P."/>
            <person name="Lucas S."/>
            <person name="Kohara Y."/>
            <person name="Levine M."/>
            <person name="Satoh N."/>
            <person name="Rokhsar D.S."/>
        </authorList>
    </citation>
    <scope>NUCLEOTIDE SEQUENCE [LARGE SCALE GENOMIC DNA]</scope>
</reference>
<reference evidence="9" key="2">
    <citation type="journal article" date="2008" name="Genome Biol.">
        <title>Improved genome assembly and evidence-based global gene model set for the chordate Ciona intestinalis: new insight into intron and operon populations.</title>
        <authorList>
            <person name="Satou Y."/>
            <person name="Mineta K."/>
            <person name="Ogasawara M."/>
            <person name="Sasakura Y."/>
            <person name="Shoguchi E."/>
            <person name="Ueno K."/>
            <person name="Yamada L."/>
            <person name="Matsumoto J."/>
            <person name="Wasserscheid J."/>
            <person name="Dewar K."/>
            <person name="Wiley G.B."/>
            <person name="Macmil S.L."/>
            <person name="Roe B.A."/>
            <person name="Zeller R.W."/>
            <person name="Hastings K.E."/>
            <person name="Lemaire P."/>
            <person name="Lindquist E."/>
            <person name="Endo T."/>
            <person name="Hotta K."/>
            <person name="Inaba K."/>
        </authorList>
    </citation>
    <scope>NUCLEOTIDE SEQUENCE [LARGE SCALE GENOMIC DNA]</scope>
    <source>
        <strain evidence="9">wild type</strain>
    </source>
</reference>
<feature type="domain" description="Glycolipid transfer protein" evidence="8">
    <location>
        <begin position="18"/>
        <end position="169"/>
    </location>
</feature>
<dbReference type="PANTHER" id="PTHR10219:SF97">
    <property type="entry name" value="GLYCOLIPID TRANSFER PROTEIN"/>
    <property type="match status" value="1"/>
</dbReference>
<dbReference type="OMA" id="EMHGAEW"/>
<dbReference type="EMBL" id="EAAA01000602">
    <property type="status" value="NOT_ANNOTATED_CDS"/>
    <property type="molecule type" value="Genomic_DNA"/>
</dbReference>
<evidence type="ECO:0000313" key="9">
    <source>
        <dbReference type="Ensembl" id="ENSCINP00000035951.1"/>
    </source>
</evidence>
<gene>
    <name evidence="9" type="primary">LOC100186437</name>
</gene>
<dbReference type="AlphaFoldDB" id="H2Y216"/>
<organism evidence="9 10">
    <name type="scientific">Ciona intestinalis</name>
    <name type="common">Transparent sea squirt</name>
    <name type="synonym">Ascidia intestinalis</name>
    <dbReference type="NCBI Taxonomy" id="7719"/>
    <lineage>
        <taxon>Eukaryota</taxon>
        <taxon>Metazoa</taxon>
        <taxon>Chordata</taxon>
        <taxon>Tunicata</taxon>
        <taxon>Ascidiacea</taxon>
        <taxon>Phlebobranchia</taxon>
        <taxon>Cionidae</taxon>
        <taxon>Ciona</taxon>
    </lineage>
</organism>
<sequence length="212" mass="24089">MPCLLATNFPIVPDDKQIKTEEFLEACSKIPSIFDLLGGKVFYPVKNDVVGNIKKIQDRFLQNPIKFATLNQIIEEEKLETDKALKAKDGGGIATNALMWLKRGLLFIILFMEHLLKKDYGEDMESLKECAKLAYKDSLQSYHGWIVQKLVQAATSACPYRSDFLKKFSEGEGLSVDEVLVRLEEYIVNFRANVDVIYDLFETTGAEKTHKV</sequence>
<dbReference type="Pfam" id="PF08718">
    <property type="entry name" value="GLTP"/>
    <property type="match status" value="1"/>
</dbReference>
<evidence type="ECO:0000256" key="1">
    <source>
        <dbReference type="ARBA" id="ARBA00004496"/>
    </source>
</evidence>
<dbReference type="InParanoid" id="H2Y216"/>
<evidence type="ECO:0000256" key="7">
    <source>
        <dbReference type="ARBA" id="ARBA00037246"/>
    </source>
</evidence>
<dbReference type="Ensembl" id="ENSCINT00000036412.1">
    <property type="protein sequence ID" value="ENSCINP00000035951.1"/>
    <property type="gene ID" value="ENSCING00000021024.1"/>
</dbReference>
<dbReference type="GeneTree" id="ENSGT00940000155182"/>
<keyword evidence="5" id="KW-0677">Repeat</keyword>
<reference evidence="9" key="3">
    <citation type="submission" date="2025-08" db="UniProtKB">
        <authorList>
            <consortium name="Ensembl"/>
        </authorList>
    </citation>
    <scope>IDENTIFICATION</scope>
</reference>
<keyword evidence="10" id="KW-1185">Reference proteome</keyword>
<comment type="similarity">
    <text evidence="2">Belongs to the GLTP family.</text>
</comment>
<dbReference type="HOGENOM" id="CLU_079400_2_1_1"/>
<dbReference type="Gene3D" id="1.10.3520.10">
    <property type="entry name" value="Glycolipid transfer protein"/>
    <property type="match status" value="1"/>
</dbReference>